<dbReference type="PANTHER" id="PTHR46411:SF2">
    <property type="entry name" value="AAA+ ATPASE DOMAIN-CONTAINING PROTEIN"/>
    <property type="match status" value="1"/>
</dbReference>
<evidence type="ECO:0000313" key="6">
    <source>
        <dbReference type="Proteomes" id="UP001313282"/>
    </source>
</evidence>
<organism evidence="5 6">
    <name type="scientific">Orbilia javanica</name>
    <dbReference type="NCBI Taxonomy" id="47235"/>
    <lineage>
        <taxon>Eukaryota</taxon>
        <taxon>Fungi</taxon>
        <taxon>Dikarya</taxon>
        <taxon>Ascomycota</taxon>
        <taxon>Pezizomycotina</taxon>
        <taxon>Orbiliomycetes</taxon>
        <taxon>Orbiliales</taxon>
        <taxon>Orbiliaceae</taxon>
        <taxon>Orbilia</taxon>
    </lineage>
</organism>
<protein>
    <recommendedName>
        <fullName evidence="7">ATPase AAA-type core domain-containing protein</fullName>
    </recommendedName>
</protein>
<dbReference type="InterPro" id="IPR003959">
    <property type="entry name" value="ATPase_AAA_core"/>
</dbReference>
<feature type="coiled-coil region" evidence="1">
    <location>
        <begin position="136"/>
        <end position="193"/>
    </location>
</feature>
<dbReference type="GO" id="GO:0016887">
    <property type="term" value="F:ATP hydrolysis activity"/>
    <property type="evidence" value="ECO:0007669"/>
    <property type="project" value="InterPro"/>
</dbReference>
<gene>
    <name evidence="5" type="ORF">TWF718_010823</name>
</gene>
<comment type="caution">
    <text evidence="5">The sequence shown here is derived from an EMBL/GenBank/DDBJ whole genome shotgun (WGS) entry which is preliminary data.</text>
</comment>
<dbReference type="AlphaFoldDB" id="A0AAN8RBZ8"/>
<reference evidence="5 6" key="1">
    <citation type="submission" date="2019-10" db="EMBL/GenBank/DDBJ databases">
        <authorList>
            <person name="Palmer J.M."/>
        </authorList>
    </citation>
    <scope>NUCLEOTIDE SEQUENCE [LARGE SCALE GENOMIC DNA]</scope>
    <source>
        <strain evidence="5 6">TWF718</strain>
    </source>
</reference>
<dbReference type="Pfam" id="PF23232">
    <property type="entry name" value="AAA_lid_13"/>
    <property type="match status" value="1"/>
</dbReference>
<feature type="region of interest" description="Disordered" evidence="2">
    <location>
        <begin position="245"/>
        <end position="266"/>
    </location>
</feature>
<keyword evidence="1" id="KW-0175">Coiled coil</keyword>
<evidence type="ECO:0000313" key="5">
    <source>
        <dbReference type="EMBL" id="KAK6332998.1"/>
    </source>
</evidence>
<dbReference type="EMBL" id="JAVHNR010000009">
    <property type="protein sequence ID" value="KAK6332998.1"/>
    <property type="molecule type" value="Genomic_DNA"/>
</dbReference>
<evidence type="ECO:0008006" key="7">
    <source>
        <dbReference type="Google" id="ProtNLM"/>
    </source>
</evidence>
<feature type="domain" description="AAA+ ATPase lid" evidence="4">
    <location>
        <begin position="945"/>
        <end position="1035"/>
    </location>
</feature>
<proteinExistence type="predicted"/>
<feature type="region of interest" description="Disordered" evidence="2">
    <location>
        <begin position="1"/>
        <end position="87"/>
    </location>
</feature>
<evidence type="ECO:0000256" key="1">
    <source>
        <dbReference type="SAM" id="Coils"/>
    </source>
</evidence>
<dbReference type="Gene3D" id="3.40.50.300">
    <property type="entry name" value="P-loop containing nucleotide triphosphate hydrolases"/>
    <property type="match status" value="1"/>
</dbReference>
<accession>A0AAN8RBZ8</accession>
<evidence type="ECO:0000259" key="3">
    <source>
        <dbReference type="Pfam" id="PF00004"/>
    </source>
</evidence>
<feature type="compositionally biased region" description="Polar residues" evidence="2">
    <location>
        <begin position="26"/>
        <end position="42"/>
    </location>
</feature>
<dbReference type="InterPro" id="IPR056599">
    <property type="entry name" value="AAA_lid_fung"/>
</dbReference>
<evidence type="ECO:0000259" key="4">
    <source>
        <dbReference type="Pfam" id="PF23232"/>
    </source>
</evidence>
<feature type="domain" description="ATPase AAA-type core" evidence="3">
    <location>
        <begin position="835"/>
        <end position="941"/>
    </location>
</feature>
<dbReference type="GO" id="GO:0005524">
    <property type="term" value="F:ATP binding"/>
    <property type="evidence" value="ECO:0007669"/>
    <property type="project" value="InterPro"/>
</dbReference>
<dbReference type="PANTHER" id="PTHR46411">
    <property type="entry name" value="FAMILY ATPASE, PUTATIVE-RELATED"/>
    <property type="match status" value="1"/>
</dbReference>
<keyword evidence="6" id="KW-1185">Reference proteome</keyword>
<sequence>MPPPPYARGSFSGRPTLPPPHMGYTYSDTDYYKSNYNAQDYSDTTESEVEVDYPRFSYKPEASAPTRPNLVPEPPSSTVPATISEDNTNKDLVIGGLLGTVASRQTQGTAETQQLLGTISSPNPSGGSGGTEYANYEAAREEQRRLEELRHRAQAQEQADLLRRRAQADERQRMELEARNRQLEMMKLQQQEERRRWESTVMQNALRYTRRQMEAPGGPPPERFKPPNNIRGIDRSRIKKKANLGPTVPQRQVEESNTPMGWLESGVHGNCLDKSRKGVPEANGVPEPSTIGRIDVREEKSFTDQIDGQTQGMENVKCQNPNELGLETPKPSALDNGPTDNFADTMRSSPNHCSNMMSSRSCTSPVPTTYRPIDTDDTDGLRQKIAQLESQITALRKPSLPEKQTLYRIFCANRGPTTWLDRPRARSTRRKTQHYEADIPIPDERAYFKRNKHIHFVVYHDLSCCGYSTLTDDGFECDSSISSGETFLSGSEISFGMVSNPFAIISLEFRELLSSLQAKARIKDWNHGFQLYERIFGPHNCILRHIDLIRTTIFTFNHRQQYLLNLLFDFIEEAFGSELYEATEQFHRGYVSEGAICYLMGPDDIIVTEDKAHRLQAYIIETWPIIGVDKTVSFKAWCWKFNGAFKREEIKIEMKLGSIFGDFEEVEIKKLKYYPLQYAALGSRDFLERRGLEFWRCRHRRFASYSGWDADNNEQFVNVRFMIDTMTYRRMHPQSVLAKESLTDDLGDRMEDDSPLQGDAILVFPPTIYGFHVQEKKWFNLKVDDIKDISWNKKAFDSLVIDESTKTLIVALVSNKIAADVGTDLMSNKGNGLIILLHGVAEHAEKPLYRVTTGDVGTNPEAVEKYLNSVLYLGKIWGCVVLLDEADVFLEERTLSDLTRNALVSVFLRVLEYYDGILILTSNRVGTFDSAFKSRIQLAIHYDNLSPQQRIKIWESFIRRLEDIAYNDIDIDELSLDKNIKKLAKHSLNGRQIRNNITTARQLALYKEERMNMSHLETVIEVSQKFETYLQKVKSGTDEDIARDEGLR</sequence>
<dbReference type="SUPFAM" id="SSF52540">
    <property type="entry name" value="P-loop containing nucleoside triphosphate hydrolases"/>
    <property type="match status" value="1"/>
</dbReference>
<dbReference type="InterPro" id="IPR027417">
    <property type="entry name" value="P-loop_NTPase"/>
</dbReference>
<dbReference type="Pfam" id="PF00004">
    <property type="entry name" value="AAA"/>
    <property type="match status" value="1"/>
</dbReference>
<name>A0AAN8RBZ8_9PEZI</name>
<evidence type="ECO:0000256" key="2">
    <source>
        <dbReference type="SAM" id="MobiDB-lite"/>
    </source>
</evidence>
<dbReference type="Proteomes" id="UP001313282">
    <property type="component" value="Unassembled WGS sequence"/>
</dbReference>